<protein>
    <submittedName>
        <fullName evidence="1">Uncharacterized protein</fullName>
    </submittedName>
</protein>
<accession>X1UL09</accession>
<reference evidence="1" key="1">
    <citation type="journal article" date="2014" name="Front. Microbiol.">
        <title>High frequency of phylogenetically diverse reductive dehalogenase-homologous genes in deep subseafloor sedimentary metagenomes.</title>
        <authorList>
            <person name="Kawai M."/>
            <person name="Futagami T."/>
            <person name="Toyoda A."/>
            <person name="Takaki Y."/>
            <person name="Nishi S."/>
            <person name="Hori S."/>
            <person name="Arai W."/>
            <person name="Tsubouchi T."/>
            <person name="Morono Y."/>
            <person name="Uchiyama I."/>
            <person name="Ito T."/>
            <person name="Fujiyama A."/>
            <person name="Inagaki F."/>
            <person name="Takami H."/>
        </authorList>
    </citation>
    <scope>NUCLEOTIDE SEQUENCE</scope>
    <source>
        <strain evidence="1">Expedition CK06-06</strain>
    </source>
</reference>
<dbReference type="EMBL" id="BARW01015288">
    <property type="protein sequence ID" value="GAI93009.1"/>
    <property type="molecule type" value="Genomic_DNA"/>
</dbReference>
<name>X1UL09_9ZZZZ</name>
<comment type="caution">
    <text evidence="1">The sequence shown here is derived from an EMBL/GenBank/DDBJ whole genome shotgun (WGS) entry which is preliminary data.</text>
</comment>
<proteinExistence type="predicted"/>
<feature type="non-terminal residue" evidence="1">
    <location>
        <position position="69"/>
    </location>
</feature>
<gene>
    <name evidence="1" type="ORF">S12H4_26868</name>
</gene>
<evidence type="ECO:0000313" key="1">
    <source>
        <dbReference type="EMBL" id="GAI93009.1"/>
    </source>
</evidence>
<sequence>MRVDYNKRAVKQCLTTDKREIKNFLKLPSATSFIRSRYTQLAMWGYYYDLWHTNQSNLSNTLRKNQQTS</sequence>
<organism evidence="1">
    <name type="scientific">marine sediment metagenome</name>
    <dbReference type="NCBI Taxonomy" id="412755"/>
    <lineage>
        <taxon>unclassified sequences</taxon>
        <taxon>metagenomes</taxon>
        <taxon>ecological metagenomes</taxon>
    </lineage>
</organism>
<dbReference type="AlphaFoldDB" id="X1UL09"/>